<feature type="transmembrane region" description="Helical" evidence="1">
    <location>
        <begin position="322"/>
        <end position="344"/>
    </location>
</feature>
<feature type="transmembrane region" description="Helical" evidence="1">
    <location>
        <begin position="282"/>
        <end position="301"/>
    </location>
</feature>
<feature type="transmembrane region" description="Helical" evidence="1">
    <location>
        <begin position="87"/>
        <end position="107"/>
    </location>
</feature>
<keyword evidence="4" id="KW-1185">Reference proteome</keyword>
<name>A0A7W6P477_9HYPH</name>
<dbReference type="RefSeq" id="WP_183795353.1">
    <property type="nucleotide sequence ID" value="NZ_JACIDU010000026.1"/>
</dbReference>
<comment type="caution">
    <text evidence="3">The sequence shown here is derived from an EMBL/GenBank/DDBJ whole genome shotgun (WGS) entry which is preliminary data.</text>
</comment>
<gene>
    <name evidence="3" type="ORF">GGQ66_004253</name>
</gene>
<keyword evidence="3" id="KW-0808">Transferase</keyword>
<feature type="transmembrane region" description="Helical" evidence="1">
    <location>
        <begin position="51"/>
        <end position="75"/>
    </location>
</feature>
<evidence type="ECO:0000313" key="4">
    <source>
        <dbReference type="Proteomes" id="UP000584824"/>
    </source>
</evidence>
<keyword evidence="1" id="KW-0812">Transmembrane</keyword>
<dbReference type="InterPro" id="IPR002656">
    <property type="entry name" value="Acyl_transf_3_dom"/>
</dbReference>
<organism evidence="3 4">
    <name type="scientific">Allorhizobium borbori</name>
    <dbReference type="NCBI Taxonomy" id="485907"/>
    <lineage>
        <taxon>Bacteria</taxon>
        <taxon>Pseudomonadati</taxon>
        <taxon>Pseudomonadota</taxon>
        <taxon>Alphaproteobacteria</taxon>
        <taxon>Hyphomicrobiales</taxon>
        <taxon>Rhizobiaceae</taxon>
        <taxon>Rhizobium/Agrobacterium group</taxon>
        <taxon>Allorhizobium</taxon>
    </lineage>
</organism>
<feature type="transmembrane region" description="Helical" evidence="1">
    <location>
        <begin position="350"/>
        <end position="368"/>
    </location>
</feature>
<dbReference type="Pfam" id="PF01757">
    <property type="entry name" value="Acyl_transf_3"/>
    <property type="match status" value="1"/>
</dbReference>
<protein>
    <submittedName>
        <fullName evidence="3">Glucan biosynthesis protein C</fullName>
        <ecNumber evidence="3">2.1.-.-</ecNumber>
    </submittedName>
</protein>
<keyword evidence="1" id="KW-1133">Transmembrane helix</keyword>
<feature type="transmembrane region" description="Helical" evidence="1">
    <location>
        <begin position="227"/>
        <end position="244"/>
    </location>
</feature>
<dbReference type="PANTHER" id="PTHR36927:SF1">
    <property type="entry name" value="MDO-LIKE PROTEIN"/>
    <property type="match status" value="1"/>
</dbReference>
<evidence type="ECO:0000256" key="1">
    <source>
        <dbReference type="SAM" id="Phobius"/>
    </source>
</evidence>
<sequence>MTTPPRREHDWDMLRALLMVLGIPYHASMAYNANVPWDIHSPETSALLTYLSGLLVTFRMPAFFIVAGYFAIMVLDRKPVGAWLANRYIRLGVPFITGLILLIPPQIELMHIADALSGRTTLEVALGEARNELTHPGPDWIMHLWFLPTLMVYCTMLAVAFITASHPVMTPVVSRLRRWLEIRRDVLFLVAIALLMVWELTLRAAFIEFNRLGPGLPAAAARGLDPYLRYLPYFIIGVLLRREPAVRHAFRMPNGWIIPAAAFLAASIASFTHYRGIEILELVNAFATGAAALLISRLLIGHAHHHWNRPDARIDRIVDASFTIYLVHHPIIYALATTFLLVSWPPVIEFTVIATLTALLSYGFHRLIRRSSLALFLFNGIPPRRRNHRAVETGCTLR</sequence>
<feature type="transmembrane region" description="Helical" evidence="1">
    <location>
        <begin position="256"/>
        <end position="276"/>
    </location>
</feature>
<proteinExistence type="predicted"/>
<dbReference type="GO" id="GO:0016747">
    <property type="term" value="F:acyltransferase activity, transferring groups other than amino-acyl groups"/>
    <property type="evidence" value="ECO:0007669"/>
    <property type="project" value="InterPro"/>
</dbReference>
<accession>A0A7W6P477</accession>
<evidence type="ECO:0000313" key="3">
    <source>
        <dbReference type="EMBL" id="MBB4105666.1"/>
    </source>
</evidence>
<dbReference type="EMBL" id="JACIDU010000026">
    <property type="protein sequence ID" value="MBB4105666.1"/>
    <property type="molecule type" value="Genomic_DNA"/>
</dbReference>
<feature type="domain" description="Acyltransferase 3" evidence="2">
    <location>
        <begin position="9"/>
        <end position="364"/>
    </location>
</feature>
<evidence type="ECO:0000259" key="2">
    <source>
        <dbReference type="Pfam" id="PF01757"/>
    </source>
</evidence>
<feature type="transmembrane region" description="Helical" evidence="1">
    <location>
        <begin position="186"/>
        <end position="207"/>
    </location>
</feature>
<keyword evidence="1" id="KW-0472">Membrane</keyword>
<dbReference type="InterPro" id="IPR050623">
    <property type="entry name" value="Glucan_succinyl_AcylTrfase"/>
</dbReference>
<dbReference type="EC" id="2.1.-.-" evidence="3"/>
<dbReference type="Proteomes" id="UP000584824">
    <property type="component" value="Unassembled WGS sequence"/>
</dbReference>
<reference evidence="3 4" key="1">
    <citation type="submission" date="2020-08" db="EMBL/GenBank/DDBJ databases">
        <title>Genomic Encyclopedia of Type Strains, Phase IV (KMG-IV): sequencing the most valuable type-strain genomes for metagenomic binning, comparative biology and taxonomic classification.</title>
        <authorList>
            <person name="Goeker M."/>
        </authorList>
    </citation>
    <scope>NUCLEOTIDE SEQUENCE [LARGE SCALE GENOMIC DNA]</scope>
    <source>
        <strain evidence="3 4">DSM 26385</strain>
    </source>
</reference>
<dbReference type="AlphaFoldDB" id="A0A7W6P477"/>
<feature type="transmembrane region" description="Helical" evidence="1">
    <location>
        <begin position="12"/>
        <end position="31"/>
    </location>
</feature>
<feature type="transmembrane region" description="Helical" evidence="1">
    <location>
        <begin position="140"/>
        <end position="165"/>
    </location>
</feature>
<dbReference type="PANTHER" id="PTHR36927">
    <property type="entry name" value="BLR4337 PROTEIN"/>
    <property type="match status" value="1"/>
</dbReference>